<evidence type="ECO:0008006" key="4">
    <source>
        <dbReference type="Google" id="ProtNLM"/>
    </source>
</evidence>
<evidence type="ECO:0000313" key="3">
    <source>
        <dbReference type="Proteomes" id="UP001349994"/>
    </source>
</evidence>
<dbReference type="Proteomes" id="UP001349994">
    <property type="component" value="Unassembled WGS sequence"/>
</dbReference>
<evidence type="ECO:0000313" key="2">
    <source>
        <dbReference type="EMBL" id="MEC4176985.1"/>
    </source>
</evidence>
<sequence>MRCTIRNANANSQSDTFKERYNMHMKLVDVEGHPTLGIEPVPGTTITLRNEAGKLIDNSQSTDTFAPGTDGYFLELVGTESRTVSYRARIVGAQGGAVTLSQQLIEDSFQGSQYATVELVDEHPLTPGDGTGSGVPGRDWHYTRLPLANENGWNTSPVTVTFYPGDYDGMEWAPSEGAAKSLTGAGSAWERMPDTAGIDLSAQARNTSTGAVSVQKAGKVKIDTSAPRIEDGGALGYTLTDVPADASSATSGVWRLHRTDKAGSASVARASAGEWPREFPLDGAEGDRRGEATQAVGKLPNGYYRVEDAAGNLTPADAMLKVGDTDPPSVERPDPAGPNPPEQAGPELDPSDPVPAPTVTEDGEGLRHAVIEETVTEMIDPAAPPFGGL</sequence>
<accession>A0ABU6IKJ0</accession>
<dbReference type="RefSeq" id="WP_338211554.1">
    <property type="nucleotide sequence ID" value="NZ_JAYMFF010000028.1"/>
</dbReference>
<evidence type="ECO:0000256" key="1">
    <source>
        <dbReference type="SAM" id="MobiDB-lite"/>
    </source>
</evidence>
<reference evidence="2 3" key="1">
    <citation type="submission" date="2024-01" db="EMBL/GenBank/DDBJ databases">
        <title>novel species in genus Adlercreutzia.</title>
        <authorList>
            <person name="Liu X."/>
        </authorList>
    </citation>
    <scope>NUCLEOTIDE SEQUENCE [LARGE SCALE GENOMIC DNA]</scope>
    <source>
        <strain evidence="2 3">R7</strain>
    </source>
</reference>
<comment type="caution">
    <text evidence="2">The sequence shown here is derived from an EMBL/GenBank/DDBJ whole genome shotgun (WGS) entry which is preliminary data.</text>
</comment>
<dbReference type="EMBL" id="JAYMFF010000028">
    <property type="protein sequence ID" value="MEC4176985.1"/>
    <property type="molecule type" value="Genomic_DNA"/>
</dbReference>
<name>A0ABU6IKJ0_9ACTN</name>
<proteinExistence type="predicted"/>
<organism evidence="2 3">
    <name type="scientific">Adlercreutzia wanghongyangiae</name>
    <dbReference type="NCBI Taxonomy" id="3111451"/>
    <lineage>
        <taxon>Bacteria</taxon>
        <taxon>Bacillati</taxon>
        <taxon>Actinomycetota</taxon>
        <taxon>Coriobacteriia</taxon>
        <taxon>Eggerthellales</taxon>
        <taxon>Eggerthellaceae</taxon>
        <taxon>Adlercreutzia</taxon>
    </lineage>
</organism>
<feature type="compositionally biased region" description="Basic and acidic residues" evidence="1">
    <location>
        <begin position="275"/>
        <end position="290"/>
    </location>
</feature>
<protein>
    <recommendedName>
        <fullName evidence="4">Prealbumin-like fold domain-containing protein</fullName>
    </recommendedName>
</protein>
<feature type="non-terminal residue" evidence="2">
    <location>
        <position position="389"/>
    </location>
</feature>
<feature type="region of interest" description="Disordered" evidence="1">
    <location>
        <begin position="320"/>
        <end position="366"/>
    </location>
</feature>
<gene>
    <name evidence="2" type="ORF">VIN30_11050</name>
</gene>
<keyword evidence="3" id="KW-1185">Reference proteome</keyword>
<feature type="region of interest" description="Disordered" evidence="1">
    <location>
        <begin position="265"/>
        <end position="290"/>
    </location>
</feature>